<feature type="signal peptide" evidence="1">
    <location>
        <begin position="1"/>
        <end position="29"/>
    </location>
</feature>
<feature type="domain" description="Fe/B12 periplasmic-binding" evidence="2">
    <location>
        <begin position="37"/>
        <end position="227"/>
    </location>
</feature>
<evidence type="ECO:0000259" key="2">
    <source>
        <dbReference type="Pfam" id="PF01497"/>
    </source>
</evidence>
<comment type="caution">
    <text evidence="3">The sequence shown here is derived from an EMBL/GenBank/DDBJ whole genome shotgun (WGS) entry which is preliminary data.</text>
</comment>
<sequence>MENWKKRRLTWAITAATAVCMLLYTGAAAASSLPRVMSLNLCGDVMLALLADRTQIASVSYNGLNPAFSPVADQLAGLPVNRGRAEEVVAAAPDLVLISAFTQPATKLALRQLGVRVIEMVDPSDFDAIAAQTQSIAHAIGQDARGDETVAQMRATLAAVDKPKQRPLAAILHPGGYTEGRGTLAHAVLLAAGYDNLAAREGITGYAPQRLETLVAAPVDLLLADVTIDGGAPSLSREMLNHPALLLRFATSRRAALPSRALTCSTPRAADAVTALASLRAQ</sequence>
<keyword evidence="4" id="KW-1185">Reference proteome</keyword>
<proteinExistence type="predicted"/>
<dbReference type="EMBL" id="BOPV01000001">
    <property type="protein sequence ID" value="GIL39507.1"/>
    <property type="molecule type" value="Genomic_DNA"/>
</dbReference>
<dbReference type="AlphaFoldDB" id="A0A8S8XDQ7"/>
<name>A0A8S8XDQ7_9PROT</name>
<dbReference type="Pfam" id="PF01497">
    <property type="entry name" value="Peripla_BP_2"/>
    <property type="match status" value="1"/>
</dbReference>
<evidence type="ECO:0000313" key="4">
    <source>
        <dbReference type="Proteomes" id="UP000681075"/>
    </source>
</evidence>
<keyword evidence="1" id="KW-0732">Signal</keyword>
<protein>
    <recommendedName>
        <fullName evidence="2">Fe/B12 periplasmic-binding domain-containing protein</fullName>
    </recommendedName>
</protein>
<dbReference type="PANTHER" id="PTHR30535">
    <property type="entry name" value="VITAMIN B12-BINDING PROTEIN"/>
    <property type="match status" value="1"/>
</dbReference>
<organism evidence="3 4">
    <name type="scientific">Roseiterribacter gracilis</name>
    <dbReference type="NCBI Taxonomy" id="2812848"/>
    <lineage>
        <taxon>Bacteria</taxon>
        <taxon>Pseudomonadati</taxon>
        <taxon>Pseudomonadota</taxon>
        <taxon>Alphaproteobacteria</taxon>
        <taxon>Rhodospirillales</taxon>
        <taxon>Roseiterribacteraceae</taxon>
        <taxon>Roseiterribacter</taxon>
    </lineage>
</organism>
<dbReference type="GO" id="GO:0071281">
    <property type="term" value="P:cellular response to iron ion"/>
    <property type="evidence" value="ECO:0007669"/>
    <property type="project" value="TreeGrafter"/>
</dbReference>
<dbReference type="SUPFAM" id="SSF53807">
    <property type="entry name" value="Helical backbone' metal receptor"/>
    <property type="match status" value="1"/>
</dbReference>
<dbReference type="Proteomes" id="UP000681075">
    <property type="component" value="Unassembled WGS sequence"/>
</dbReference>
<dbReference type="Gene3D" id="3.40.50.1980">
    <property type="entry name" value="Nitrogenase molybdenum iron protein domain"/>
    <property type="match status" value="2"/>
</dbReference>
<evidence type="ECO:0000256" key="1">
    <source>
        <dbReference type="SAM" id="SignalP"/>
    </source>
</evidence>
<dbReference type="InterPro" id="IPR050902">
    <property type="entry name" value="ABC_Transporter_SBP"/>
</dbReference>
<dbReference type="InterPro" id="IPR002491">
    <property type="entry name" value="ABC_transptr_periplasmic_BD"/>
</dbReference>
<reference evidence="3" key="1">
    <citation type="submission" date="2021-02" db="EMBL/GenBank/DDBJ databases">
        <title>Genome sequence of Rhodospirillales sp. strain TMPK1 isolated from soil.</title>
        <authorList>
            <person name="Nakai R."/>
            <person name="Kusada H."/>
            <person name="Tamaki H."/>
        </authorList>
    </citation>
    <scope>NUCLEOTIDE SEQUENCE</scope>
    <source>
        <strain evidence="3">TMPK1</strain>
    </source>
</reference>
<gene>
    <name evidence="3" type="ORF">TMPK1_17440</name>
</gene>
<dbReference type="PANTHER" id="PTHR30535:SF34">
    <property type="entry name" value="MOLYBDATE-BINDING PROTEIN MOLA"/>
    <property type="match status" value="1"/>
</dbReference>
<feature type="chain" id="PRO_5035925144" description="Fe/B12 periplasmic-binding domain-containing protein" evidence="1">
    <location>
        <begin position="30"/>
        <end position="282"/>
    </location>
</feature>
<accession>A0A8S8XDQ7</accession>
<evidence type="ECO:0000313" key="3">
    <source>
        <dbReference type="EMBL" id="GIL39507.1"/>
    </source>
</evidence>